<dbReference type="RefSeq" id="WP_320510465.1">
    <property type="nucleotide sequence ID" value="NZ_JAXCLW010000009.1"/>
</dbReference>
<dbReference type="Proteomes" id="UP001279642">
    <property type="component" value="Unassembled WGS sequence"/>
</dbReference>
<gene>
    <name evidence="2" type="ORF">SMD27_21300</name>
</gene>
<evidence type="ECO:0000313" key="2">
    <source>
        <dbReference type="EMBL" id="MDY0885393.1"/>
    </source>
</evidence>
<name>A0ABU5EJA7_9PROT</name>
<reference evidence="2 3" key="1">
    <citation type="journal article" date="2016" name="Antonie Van Leeuwenhoek">
        <title>Dongia soli sp. nov., isolated from soil from Dokdo, Korea.</title>
        <authorList>
            <person name="Kim D.U."/>
            <person name="Lee H."/>
            <person name="Kim H."/>
            <person name="Kim S.G."/>
            <person name="Ka J.O."/>
        </authorList>
    </citation>
    <scope>NUCLEOTIDE SEQUENCE [LARGE SCALE GENOMIC DNA]</scope>
    <source>
        <strain evidence="2 3">D78</strain>
    </source>
</reference>
<accession>A0ABU5EJA7</accession>
<sequence>MADSQGNYGQSKSRSLPPTMNRSQPQIATAYAPGAMFTWEGGKGACIAVPVEQEEIDLSSRFTVREQIRETLHEFCKSWLHRGLSISTTRTSPVYPNQLLDSCFLNPLTADVEFGMAAFAFMRPERMGYLPGPLSYRCDTCLKVKEYRSADHQLGDPLPDHCQRGDALGGPCRWRQLDVVYVHWSGGLEALSPFRYVFNQEGEVTKTSRCTCGSEEFALVKRGNQFSRWRFKCFGCQAEREVYQTDKFTYEQLKPLMEKQVPHEWNEINMIPVSYRASPVFYVQSARFIVYKDAELVSLLRPEKKNALVSKLASLHGMVAGEPTDAEIEAQLAEAGPKATSQWQTYQGLLNLAKGAAGSSDEILKMARQMREAWFRDGLVKKTAQASLPLRARVDEREDYARRYDPIRATIEHDAFKRERLDLPQSSNDLREPHPELCVEHGCPGHEDVYRARVAEDLDRTGVSDLRLVKNLDMVEFSFGYTRVSSTPETTQKNRSMPVRLMAFPPLPSHKRPVYVIEQQNEALYFRLNADAVGAFLMRNGVLSEMPVAPRTLGSVMLETYRDFKLFLQDFRVRDDRAQVRGRDVTSMTYLLLHTMSHHVMHDIARFSGLDLGSMSEVIFPADLAFVVHRRGMTEDLGNISSMWRDHNSGFLRYLVARRELRCGSGTLCDHRGGACPACIMIPETSCVAGNQLLSRAALIGGEPPLWDQVGTKLVGYFEIVRELREMRERQGS</sequence>
<dbReference type="EMBL" id="JAXCLW010000009">
    <property type="protein sequence ID" value="MDY0885393.1"/>
    <property type="molecule type" value="Genomic_DNA"/>
</dbReference>
<evidence type="ECO:0000313" key="3">
    <source>
        <dbReference type="Proteomes" id="UP001279642"/>
    </source>
</evidence>
<organism evidence="2 3">
    <name type="scientific">Dongia soli</name>
    <dbReference type="NCBI Taxonomy" id="600628"/>
    <lineage>
        <taxon>Bacteria</taxon>
        <taxon>Pseudomonadati</taxon>
        <taxon>Pseudomonadota</taxon>
        <taxon>Alphaproteobacteria</taxon>
        <taxon>Rhodospirillales</taxon>
        <taxon>Dongiaceae</taxon>
        <taxon>Dongia</taxon>
    </lineage>
</organism>
<comment type="caution">
    <text evidence="2">The sequence shown here is derived from an EMBL/GenBank/DDBJ whole genome shotgun (WGS) entry which is preliminary data.</text>
</comment>
<evidence type="ECO:0000256" key="1">
    <source>
        <dbReference type="SAM" id="MobiDB-lite"/>
    </source>
</evidence>
<proteinExistence type="predicted"/>
<keyword evidence="3" id="KW-1185">Reference proteome</keyword>
<feature type="region of interest" description="Disordered" evidence="1">
    <location>
        <begin position="1"/>
        <end position="22"/>
    </location>
</feature>
<protein>
    <submittedName>
        <fullName evidence="2">Uncharacterized protein</fullName>
    </submittedName>
</protein>